<evidence type="ECO:0000313" key="3">
    <source>
        <dbReference type="EMBL" id="MFC1437702.1"/>
    </source>
</evidence>
<proteinExistence type="predicted"/>
<feature type="transmembrane region" description="Helical" evidence="1">
    <location>
        <begin position="44"/>
        <end position="65"/>
    </location>
</feature>
<reference evidence="3 4" key="1">
    <citation type="submission" date="2024-06" db="EMBL/GenBank/DDBJ databases">
        <authorList>
            <person name="Lee S.D."/>
        </authorList>
    </citation>
    <scope>NUCLEOTIDE SEQUENCE [LARGE SCALE GENOMIC DNA]</scope>
    <source>
        <strain evidence="3 4">N1-10</strain>
    </source>
</reference>
<name>A0ABV6XHS5_9ACTN</name>
<keyword evidence="1" id="KW-0812">Transmembrane</keyword>
<sequence length="288" mass="27913">MNTLIAVALSLASVVAYAGAAAVQHRIAVAPARPGPFSLLTRGAWWLAVTLNALGAAVHVAALVYGPLTLVEPLGALTLVAALPLGARTAGRPVGRAEWRGAALTVVGCAALLPVTASASVPGSGPDAAGATAVAAVACLFVPVALALRSGRPRMLGLAIASGVTSGTASALAQTLVHADDLFSPGSMLTTLLTLVLAVAGLLLAQAAYTGGLGAPLAVLTLADPVAAAAIGLTLLGERLHGGPLIAALAAVGAALASYGVVLLTRAGTRTGITNPAGANGLAVLRSP</sequence>
<evidence type="ECO:0008006" key="5">
    <source>
        <dbReference type="Google" id="ProtNLM"/>
    </source>
</evidence>
<feature type="chain" id="PRO_5046870208" description="Integral membrane protein" evidence="2">
    <location>
        <begin position="19"/>
        <end position="288"/>
    </location>
</feature>
<evidence type="ECO:0000256" key="2">
    <source>
        <dbReference type="SAM" id="SignalP"/>
    </source>
</evidence>
<feature type="transmembrane region" description="Helical" evidence="1">
    <location>
        <begin position="128"/>
        <end position="148"/>
    </location>
</feature>
<evidence type="ECO:0000256" key="1">
    <source>
        <dbReference type="SAM" id="Phobius"/>
    </source>
</evidence>
<dbReference type="PANTHER" id="PTHR40761">
    <property type="entry name" value="CONSERVED INTEGRAL MEMBRANE ALANINE VALINE AND LEUCINE RICH PROTEIN-RELATED"/>
    <property type="match status" value="1"/>
</dbReference>
<dbReference type="Proteomes" id="UP001592581">
    <property type="component" value="Unassembled WGS sequence"/>
</dbReference>
<keyword evidence="2" id="KW-0732">Signal</keyword>
<feature type="transmembrane region" description="Helical" evidence="1">
    <location>
        <begin position="243"/>
        <end position="264"/>
    </location>
</feature>
<comment type="caution">
    <text evidence="3">The sequence shown here is derived from an EMBL/GenBank/DDBJ whole genome shotgun (WGS) entry which is preliminary data.</text>
</comment>
<gene>
    <name evidence="3" type="ORF">ABUW04_05470</name>
</gene>
<organism evidence="3 4">
    <name type="scientific">Streptacidiphilus jeojiensis</name>
    <dbReference type="NCBI Taxonomy" id="3229225"/>
    <lineage>
        <taxon>Bacteria</taxon>
        <taxon>Bacillati</taxon>
        <taxon>Actinomycetota</taxon>
        <taxon>Actinomycetes</taxon>
        <taxon>Kitasatosporales</taxon>
        <taxon>Streptomycetaceae</taxon>
        <taxon>Streptacidiphilus</taxon>
    </lineage>
</organism>
<keyword evidence="4" id="KW-1185">Reference proteome</keyword>
<dbReference type="EMBL" id="JBEUKS010000001">
    <property type="protein sequence ID" value="MFC1437702.1"/>
    <property type="molecule type" value="Genomic_DNA"/>
</dbReference>
<feature type="transmembrane region" description="Helical" evidence="1">
    <location>
        <begin position="155"/>
        <end position="176"/>
    </location>
</feature>
<feature type="transmembrane region" description="Helical" evidence="1">
    <location>
        <begin position="182"/>
        <end position="205"/>
    </location>
</feature>
<protein>
    <recommendedName>
        <fullName evidence="5">Integral membrane protein</fullName>
    </recommendedName>
</protein>
<evidence type="ECO:0000313" key="4">
    <source>
        <dbReference type="Proteomes" id="UP001592581"/>
    </source>
</evidence>
<keyword evidence="1" id="KW-0472">Membrane</keyword>
<keyword evidence="1" id="KW-1133">Transmembrane helix</keyword>
<feature type="signal peptide" evidence="2">
    <location>
        <begin position="1"/>
        <end position="18"/>
    </location>
</feature>
<accession>A0ABV6XHS5</accession>
<feature type="transmembrane region" description="Helical" evidence="1">
    <location>
        <begin position="217"/>
        <end position="237"/>
    </location>
</feature>
<dbReference type="PANTHER" id="PTHR40761:SF1">
    <property type="entry name" value="CONSERVED INTEGRAL MEMBRANE ALANINE VALINE AND LEUCINE RICH PROTEIN-RELATED"/>
    <property type="match status" value="1"/>
</dbReference>
<feature type="transmembrane region" description="Helical" evidence="1">
    <location>
        <begin position="102"/>
        <end position="122"/>
    </location>
</feature>
<dbReference type="RefSeq" id="WP_380563215.1">
    <property type="nucleotide sequence ID" value="NZ_JBEUKS010000001.1"/>
</dbReference>